<proteinExistence type="predicted"/>
<gene>
    <name evidence="2" type="ORF">NA2_05383</name>
</gene>
<reference evidence="2 3" key="1">
    <citation type="journal article" date="2012" name="J. Bacteriol.">
        <title>Genome Sequence of Nitratireductor pacificus Type Strain pht-3B.</title>
        <authorList>
            <person name="Lai Q."/>
            <person name="Li G."/>
            <person name="Shao Z."/>
        </authorList>
    </citation>
    <scope>NUCLEOTIDE SEQUENCE [LARGE SCALE GENOMIC DNA]</scope>
    <source>
        <strain evidence="3">pht-3B</strain>
    </source>
</reference>
<evidence type="ECO:0000313" key="3">
    <source>
        <dbReference type="Proteomes" id="UP000006786"/>
    </source>
</evidence>
<feature type="transmembrane region" description="Helical" evidence="1">
    <location>
        <begin position="6"/>
        <end position="25"/>
    </location>
</feature>
<keyword evidence="1" id="KW-0472">Membrane</keyword>
<dbReference type="eggNOG" id="ENOG5030YVW">
    <property type="taxonomic scope" value="Bacteria"/>
</dbReference>
<name>K2MQY0_9HYPH</name>
<evidence type="ECO:0000256" key="1">
    <source>
        <dbReference type="SAM" id="Phobius"/>
    </source>
</evidence>
<organism evidence="2 3">
    <name type="scientific">Nitratireductor pacificus pht-3B</name>
    <dbReference type="NCBI Taxonomy" id="391937"/>
    <lineage>
        <taxon>Bacteria</taxon>
        <taxon>Pseudomonadati</taxon>
        <taxon>Pseudomonadota</taxon>
        <taxon>Alphaproteobacteria</taxon>
        <taxon>Hyphomicrobiales</taxon>
        <taxon>Phyllobacteriaceae</taxon>
        <taxon>Nitratireductor</taxon>
    </lineage>
</organism>
<evidence type="ECO:0000313" key="2">
    <source>
        <dbReference type="EMBL" id="EKF19747.1"/>
    </source>
</evidence>
<dbReference type="EMBL" id="AMRM01000005">
    <property type="protein sequence ID" value="EKF19747.1"/>
    <property type="molecule type" value="Genomic_DNA"/>
</dbReference>
<dbReference type="RefSeq" id="WP_008595074.1">
    <property type="nucleotide sequence ID" value="NZ_AMRM01000005.1"/>
</dbReference>
<keyword evidence="1" id="KW-0812">Transmembrane</keyword>
<keyword evidence="3" id="KW-1185">Reference proteome</keyword>
<dbReference type="PATRIC" id="fig|391937.3.peg.1107"/>
<accession>K2MQY0</accession>
<dbReference type="AlphaFoldDB" id="K2MQY0"/>
<keyword evidence="1" id="KW-1133">Transmembrane helix</keyword>
<comment type="caution">
    <text evidence="2">The sequence shown here is derived from an EMBL/GenBank/DDBJ whole genome shotgun (WGS) entry which is preliminary data.</text>
</comment>
<protein>
    <submittedName>
        <fullName evidence="2">Uncharacterized protein</fullName>
    </submittedName>
</protein>
<dbReference type="Proteomes" id="UP000006786">
    <property type="component" value="Unassembled WGS sequence"/>
</dbReference>
<sequence length="56" mass="6138">MLTRRFTIVCLITALFGMGLAILVAEAGRPSHDWRDNRPFACTMETGGSCLPARGR</sequence>